<keyword evidence="1" id="KW-0677">Repeat</keyword>
<proteinExistence type="predicted"/>
<sequence>MRTKSSLNRWLIIILSISLVWSSFPPLQGSAYAEGAQNSPAVSKVAAVPTPSATPSPEFSKRPEPQPTAPSVDFKERTDFSYKQTVSEASVMKDVYLTEDGNPTPPKPFNILEEEPELRLLALHYSEQFGSIQEPYLSTEIVEELAADGARIKDMYAIAFLQDLLDMPPLKLWEEQQLKSMSWVELEASLTTKMSGSSSSKTVTEDVYPIESGTFSLHRERASIIDAVYNETDSDLPQRVLYKLNQNIASLLNGNGMKVINQTFKEQYSDHYETNEAIDPATGTLTWKSNQLSLPGRDGLDLNLGVVYSSNQASPYLPNATNEYGTPVNTREIYEYNLRRNQLGLGWSFRIPYVDTDNSQIYYHDGEGGVYELRQTNEFGADGYSLLNLKDYQKGDAKVYYSSQNEELYVERSDHSREYYTMRDTWPSNYGELYQKVDRFGNKITYEYGMLEGTNGERALKKITDTIGRTLEFDYVYSTPTKPVLESLIVTVKDPSQRAVQRITYTQDNLFMSSTGEMLSALSKIDIEGKVVTEFNYQGAMYNFDYYHRSIPSMYSTYTANLILTKVKYNSTSETVYVPEKAVHNLGNEGLIEQSRIMSRYDVILKQNGVQEINNRINYEYNGDYSGFPTLLVEKGNEMVLPDGYTFSSAAIQLDKSGQQIEKVTTAYNHERQMVSVDETILAGANAGERKVERYTGFQPNFKYTPTSIEQLEYQGDADPNPNQLFTDISYDALGYVTSQTVPLNVVQRNDVALKEKYTTRYTYDPSFHFIASQSRYQNESDSVPKSQTYSYTAQGRLQNTMNPLGEATEYVYENAGDGSGSLHKMTAILKTAGGMIARKTATTFGAETGYAYPTKQEDYIDIGQPAQQIISKTMGYDLGLGKLVRETDGNNQTRSYVYDELGRLLKITKPNYTNTNGISYSETEEYKYTNNQVSTNYDAVNAGTKSFVVDTIHSVTQTSNGNTVKTYGIVFYNGLGQALLEERYDPNVERYTQTQYHYDEWSRPVYSIDPAGNTLTASYDGWGRQNRANNANDDQMISDYNFKTRTSTSYIKDHTNEEKLNYVEQSYDPWGNKLSAATYKDWPTNQQRIAESYRYDIMGNVTGYTDPNHNLNEDGVTTSFAYDALGRLISLKDALNQTTNYSYDGNGQVTKVTIQAKGGTPQTLNTKAYNELGLPSIKQDGASQSESYTYNNLGQLAAKTDRNGSSFGYVYDESGQLKTSTIRGNINNVTQTQETKMIYGDGSSDKQTVIAFMNGVQTASHTQTQNSLGQLRSLYSQSGAHTAWIGNKLDVLGRMKQITDNYMGFSANYQYQKERLDKVQTNGSSTLNSDPSVNAQYSYYANNQIHRIVYPTLTDGSQLITTYTYNKALGWTESMENTKGSGSLSSYNYSYDNNGNRISVSESRNGAAAQKTNYSYDALNRLISISRPNGGQTTYTYDVRGNRLTLSDTSTVSLDSADTSYTYDLQNTLTSVTKGGASTSFQYYADGMRSMKTKGNTQTQVNYNFQGQVISEEKLVNGDFVEQANFVRGDRVLVKKDKNVKDNTVKDYYYLYNGHGDVVQIVDTTGKVVNNYVYDEWGNIASQDEKTSNSFKYTGEVYDEETGLYYLRARYYDPSMGRFLNEDTYEGQIDNPLSQNLYTYVGNNPLIRKDPTGHDWLDKLSGFLNGVSDDLTFGLWTYAWDKVYTERDADYYKGYNTYSKNFTPQTKEQELALFALMQSHGFSKMKASQVMDEVMGDVKFKFIIYDAKHFAKKNVTWKNVVESTKSGPAKFKYGTNVEKLEREALKQGVFVNNGKPWVVYEFDDIIGAKSGIETPYIRVEISPDGTIHSHPITPQEYKKYIK</sequence>
<comment type="caution">
    <text evidence="4">The sequence shown here is derived from an EMBL/GenBank/DDBJ whole genome shotgun (WGS) entry which is preliminary data.</text>
</comment>
<dbReference type="Pfam" id="PF05593">
    <property type="entry name" value="RHS_repeat"/>
    <property type="match status" value="2"/>
</dbReference>
<evidence type="ECO:0000256" key="1">
    <source>
        <dbReference type="ARBA" id="ARBA00022737"/>
    </source>
</evidence>
<accession>A0ABS4NZP5</accession>
<dbReference type="InterPro" id="IPR031325">
    <property type="entry name" value="RHS_repeat"/>
</dbReference>
<feature type="compositionally biased region" description="Low complexity" evidence="2">
    <location>
        <begin position="45"/>
        <end position="57"/>
    </location>
</feature>
<keyword evidence="5" id="KW-1185">Reference proteome</keyword>
<dbReference type="InterPro" id="IPR056823">
    <property type="entry name" value="TEN-like_YD-shell"/>
</dbReference>
<evidence type="ECO:0000313" key="5">
    <source>
        <dbReference type="Proteomes" id="UP000773462"/>
    </source>
</evidence>
<evidence type="ECO:0000313" key="4">
    <source>
        <dbReference type="EMBL" id="MBP2114951.1"/>
    </source>
</evidence>
<dbReference type="PANTHER" id="PTHR32305:SF15">
    <property type="entry name" value="PROTEIN RHSA-RELATED"/>
    <property type="match status" value="1"/>
</dbReference>
<dbReference type="EMBL" id="JAGGLV010000021">
    <property type="protein sequence ID" value="MBP2114951.1"/>
    <property type="molecule type" value="Genomic_DNA"/>
</dbReference>
<dbReference type="Pfam" id="PF25023">
    <property type="entry name" value="TEN_YD-shell"/>
    <property type="match status" value="2"/>
</dbReference>
<feature type="domain" description="Teneurin-like YD-shell" evidence="3">
    <location>
        <begin position="1086"/>
        <end position="1231"/>
    </location>
</feature>
<dbReference type="NCBIfam" id="TIGR01643">
    <property type="entry name" value="YD_repeat_2x"/>
    <property type="match status" value="4"/>
</dbReference>
<dbReference type="InterPro" id="IPR006530">
    <property type="entry name" value="YD"/>
</dbReference>
<dbReference type="InterPro" id="IPR050708">
    <property type="entry name" value="T6SS_VgrG/RHS"/>
</dbReference>
<evidence type="ECO:0000256" key="2">
    <source>
        <dbReference type="SAM" id="MobiDB-lite"/>
    </source>
</evidence>
<protein>
    <submittedName>
        <fullName evidence="4">RHS repeat-associated protein</fullName>
    </submittedName>
</protein>
<gene>
    <name evidence="4" type="ORF">J2Z70_005135</name>
</gene>
<dbReference type="PANTHER" id="PTHR32305">
    <property type="match status" value="1"/>
</dbReference>
<organism evidence="4 5">
    <name type="scientific">Paenibacillus silagei</name>
    <dbReference type="NCBI Taxonomy" id="1670801"/>
    <lineage>
        <taxon>Bacteria</taxon>
        <taxon>Bacillati</taxon>
        <taxon>Bacillota</taxon>
        <taxon>Bacilli</taxon>
        <taxon>Bacillales</taxon>
        <taxon>Paenibacillaceae</taxon>
        <taxon>Paenibacillus</taxon>
    </lineage>
</organism>
<feature type="region of interest" description="Disordered" evidence="2">
    <location>
        <begin position="43"/>
        <end position="75"/>
    </location>
</feature>
<evidence type="ECO:0000259" key="3">
    <source>
        <dbReference type="Pfam" id="PF25023"/>
    </source>
</evidence>
<dbReference type="RefSeq" id="WP_209877770.1">
    <property type="nucleotide sequence ID" value="NZ_JAGGLV010000021.1"/>
</dbReference>
<dbReference type="Gene3D" id="2.180.10.10">
    <property type="entry name" value="RHS repeat-associated core"/>
    <property type="match status" value="3"/>
</dbReference>
<dbReference type="Proteomes" id="UP000773462">
    <property type="component" value="Unassembled WGS sequence"/>
</dbReference>
<feature type="domain" description="Teneurin-like YD-shell" evidence="3">
    <location>
        <begin position="1544"/>
        <end position="1646"/>
    </location>
</feature>
<dbReference type="InterPro" id="IPR022385">
    <property type="entry name" value="Rhs_assc_core"/>
</dbReference>
<reference evidence="4 5" key="1">
    <citation type="submission" date="2021-03" db="EMBL/GenBank/DDBJ databases">
        <title>Genomic Encyclopedia of Type Strains, Phase IV (KMG-IV): sequencing the most valuable type-strain genomes for metagenomic binning, comparative biology and taxonomic classification.</title>
        <authorList>
            <person name="Goeker M."/>
        </authorList>
    </citation>
    <scope>NUCLEOTIDE SEQUENCE [LARGE SCALE GENOMIC DNA]</scope>
    <source>
        <strain evidence="4 5">DSM 101953</strain>
    </source>
</reference>
<name>A0ABS4NZP5_9BACL</name>
<dbReference type="NCBIfam" id="TIGR03696">
    <property type="entry name" value="Rhs_assc_core"/>
    <property type="match status" value="1"/>
</dbReference>